<dbReference type="Proteomes" id="UP001189429">
    <property type="component" value="Unassembled WGS sequence"/>
</dbReference>
<accession>A0ABN9RSY8</accession>
<evidence type="ECO:0000313" key="2">
    <source>
        <dbReference type="Proteomes" id="UP001189429"/>
    </source>
</evidence>
<proteinExistence type="predicted"/>
<sequence>RWVHRLSEDCPRKLARWLLKAAQNRRALVSVAAAGAMAFFLARQRELHLTRARMAMRQLAWYKVLCTISRMQYAV</sequence>
<feature type="non-terminal residue" evidence="1">
    <location>
        <position position="1"/>
    </location>
</feature>
<organism evidence="1 2">
    <name type="scientific">Prorocentrum cordatum</name>
    <dbReference type="NCBI Taxonomy" id="2364126"/>
    <lineage>
        <taxon>Eukaryota</taxon>
        <taxon>Sar</taxon>
        <taxon>Alveolata</taxon>
        <taxon>Dinophyceae</taxon>
        <taxon>Prorocentrales</taxon>
        <taxon>Prorocentraceae</taxon>
        <taxon>Prorocentrum</taxon>
    </lineage>
</organism>
<reference evidence="1" key="1">
    <citation type="submission" date="2023-10" db="EMBL/GenBank/DDBJ databases">
        <authorList>
            <person name="Chen Y."/>
            <person name="Shah S."/>
            <person name="Dougan E. K."/>
            <person name="Thang M."/>
            <person name="Chan C."/>
        </authorList>
    </citation>
    <scope>NUCLEOTIDE SEQUENCE [LARGE SCALE GENOMIC DNA]</scope>
</reference>
<gene>
    <name evidence="1" type="ORF">PCOR1329_LOCUS23451</name>
</gene>
<comment type="caution">
    <text evidence="1">The sequence shown here is derived from an EMBL/GenBank/DDBJ whole genome shotgun (WGS) entry which is preliminary data.</text>
</comment>
<evidence type="ECO:0000313" key="1">
    <source>
        <dbReference type="EMBL" id="CAK0822407.1"/>
    </source>
</evidence>
<evidence type="ECO:0008006" key="3">
    <source>
        <dbReference type="Google" id="ProtNLM"/>
    </source>
</evidence>
<keyword evidence="2" id="KW-1185">Reference proteome</keyword>
<feature type="non-terminal residue" evidence="1">
    <location>
        <position position="75"/>
    </location>
</feature>
<dbReference type="EMBL" id="CAUYUJ010007938">
    <property type="protein sequence ID" value="CAK0822407.1"/>
    <property type="molecule type" value="Genomic_DNA"/>
</dbReference>
<protein>
    <recommendedName>
        <fullName evidence="3">Peroxisomal membrane protein PEX16</fullName>
    </recommendedName>
</protein>
<name>A0ABN9RSY8_9DINO</name>